<sequence length="244" mass="26723">MTKGQVAVAMSGGLDSSAAAAILKEDGYQVMGITMQLFGGSQSAEKAYRVAQKLGIAHHVVDLGQLFSGKVIDYFCGEYRRGRTPNPCITCNRYIKFDALLNKALELGADWMATGHHARVEPSPDGYRLLRGIDSKKDQSYFLYHLGQGQLRRLMLPIGHLRKADVRKVAAALGLMPAASRESQDICFIPDGDYRTFIAGRVALSPGDIVDTRGEVLGRHRGLAYYTVGQRQGLGLSSDKRLYV</sequence>
<dbReference type="InterPro" id="IPR046884">
    <property type="entry name" value="MnmA-like_central"/>
</dbReference>
<dbReference type="InterPro" id="IPR004506">
    <property type="entry name" value="MnmA-like"/>
</dbReference>
<feature type="non-terminal residue" evidence="9">
    <location>
        <position position="244"/>
    </location>
</feature>
<dbReference type="SUPFAM" id="SSF52402">
    <property type="entry name" value="Adenine nucleotide alpha hydrolases-like"/>
    <property type="match status" value="1"/>
</dbReference>
<evidence type="ECO:0000256" key="6">
    <source>
        <dbReference type="ARBA" id="ARBA00022884"/>
    </source>
</evidence>
<proteinExistence type="predicted"/>
<keyword evidence="2" id="KW-0808">Transferase</keyword>
<dbReference type="EMBL" id="BARW01006240">
    <property type="protein sequence ID" value="GAI87336.1"/>
    <property type="molecule type" value="Genomic_DNA"/>
</dbReference>
<accession>X1T7G7</accession>
<dbReference type="PANTHER" id="PTHR11933:SF5">
    <property type="entry name" value="MITOCHONDRIAL TRNA-SPECIFIC 2-THIOURIDYLASE 1"/>
    <property type="match status" value="1"/>
</dbReference>
<evidence type="ECO:0000256" key="5">
    <source>
        <dbReference type="ARBA" id="ARBA00022840"/>
    </source>
</evidence>
<dbReference type="NCBIfam" id="NF001138">
    <property type="entry name" value="PRK00143.1"/>
    <property type="match status" value="1"/>
</dbReference>
<reference evidence="9" key="1">
    <citation type="journal article" date="2014" name="Front. Microbiol.">
        <title>High frequency of phylogenetically diverse reductive dehalogenase-homologous genes in deep subseafloor sedimentary metagenomes.</title>
        <authorList>
            <person name="Kawai M."/>
            <person name="Futagami T."/>
            <person name="Toyoda A."/>
            <person name="Takaki Y."/>
            <person name="Nishi S."/>
            <person name="Hori S."/>
            <person name="Arai W."/>
            <person name="Tsubouchi T."/>
            <person name="Morono Y."/>
            <person name="Uchiyama I."/>
            <person name="Ito T."/>
            <person name="Fujiyama A."/>
            <person name="Inagaki F."/>
            <person name="Takami H."/>
        </authorList>
    </citation>
    <scope>NUCLEOTIDE SEQUENCE</scope>
    <source>
        <strain evidence="9">Expedition CK06-06</strain>
    </source>
</reference>
<dbReference type="CDD" id="cd01998">
    <property type="entry name" value="MnmA_TRMU-like"/>
    <property type="match status" value="1"/>
</dbReference>
<keyword evidence="3" id="KW-0819">tRNA processing</keyword>
<dbReference type="AlphaFoldDB" id="X1T7G7"/>
<comment type="caution">
    <text evidence="9">The sequence shown here is derived from an EMBL/GenBank/DDBJ whole genome shotgun (WGS) entry which is preliminary data.</text>
</comment>
<gene>
    <name evidence="9" type="ORF">S12H4_13095</name>
</gene>
<keyword evidence="5" id="KW-0067">ATP-binding</keyword>
<name>X1T7G7_9ZZZZ</name>
<dbReference type="NCBIfam" id="TIGR00420">
    <property type="entry name" value="trmU"/>
    <property type="match status" value="1"/>
</dbReference>
<dbReference type="GO" id="GO:0016783">
    <property type="term" value="F:sulfurtransferase activity"/>
    <property type="evidence" value="ECO:0007669"/>
    <property type="project" value="InterPro"/>
</dbReference>
<evidence type="ECO:0000256" key="3">
    <source>
        <dbReference type="ARBA" id="ARBA00022694"/>
    </source>
</evidence>
<dbReference type="InterPro" id="IPR023382">
    <property type="entry name" value="MnmA-like_central_sf"/>
</dbReference>
<keyword evidence="7" id="KW-1015">Disulfide bond</keyword>
<keyword evidence="4" id="KW-0547">Nucleotide-binding</keyword>
<evidence type="ECO:0000313" key="9">
    <source>
        <dbReference type="EMBL" id="GAI87336.1"/>
    </source>
</evidence>
<dbReference type="GO" id="GO:0000049">
    <property type="term" value="F:tRNA binding"/>
    <property type="evidence" value="ECO:0007669"/>
    <property type="project" value="UniProtKB-KW"/>
</dbReference>
<protein>
    <recommendedName>
        <fullName evidence="8">tRNA-specific 2-thiouridylase MnmA-like central domain-containing protein</fullName>
    </recommendedName>
</protein>
<feature type="domain" description="tRNA-specific 2-thiouridylase MnmA-like central" evidence="8">
    <location>
        <begin position="196"/>
        <end position="244"/>
    </location>
</feature>
<dbReference type="GO" id="GO:0002143">
    <property type="term" value="P:tRNA wobble position uridine thiolation"/>
    <property type="evidence" value="ECO:0007669"/>
    <property type="project" value="TreeGrafter"/>
</dbReference>
<dbReference type="Pfam" id="PF03054">
    <property type="entry name" value="tRNA_Me_trans"/>
    <property type="match status" value="1"/>
</dbReference>
<dbReference type="Pfam" id="PF20259">
    <property type="entry name" value="tRNA_Me_trans_M"/>
    <property type="match status" value="1"/>
</dbReference>
<dbReference type="PANTHER" id="PTHR11933">
    <property type="entry name" value="TRNA 5-METHYLAMINOMETHYL-2-THIOURIDYLATE -METHYLTRANSFERASE"/>
    <property type="match status" value="1"/>
</dbReference>
<evidence type="ECO:0000259" key="8">
    <source>
        <dbReference type="Pfam" id="PF20259"/>
    </source>
</evidence>
<dbReference type="Gene3D" id="2.30.30.280">
    <property type="entry name" value="Adenine nucleotide alpha hydrolases-like domains"/>
    <property type="match status" value="1"/>
</dbReference>
<dbReference type="Gene3D" id="3.40.50.620">
    <property type="entry name" value="HUPs"/>
    <property type="match status" value="1"/>
</dbReference>
<evidence type="ECO:0000256" key="7">
    <source>
        <dbReference type="ARBA" id="ARBA00023157"/>
    </source>
</evidence>
<dbReference type="InterPro" id="IPR014729">
    <property type="entry name" value="Rossmann-like_a/b/a_fold"/>
</dbReference>
<dbReference type="GO" id="GO:0005524">
    <property type="term" value="F:ATP binding"/>
    <property type="evidence" value="ECO:0007669"/>
    <property type="project" value="UniProtKB-KW"/>
</dbReference>
<keyword evidence="1" id="KW-0820">tRNA-binding</keyword>
<evidence type="ECO:0000256" key="4">
    <source>
        <dbReference type="ARBA" id="ARBA00022741"/>
    </source>
</evidence>
<keyword evidence="6" id="KW-0694">RNA-binding</keyword>
<evidence type="ECO:0000256" key="1">
    <source>
        <dbReference type="ARBA" id="ARBA00022555"/>
    </source>
</evidence>
<organism evidence="9">
    <name type="scientific">marine sediment metagenome</name>
    <dbReference type="NCBI Taxonomy" id="412755"/>
    <lineage>
        <taxon>unclassified sequences</taxon>
        <taxon>metagenomes</taxon>
        <taxon>ecological metagenomes</taxon>
    </lineage>
</organism>
<evidence type="ECO:0000256" key="2">
    <source>
        <dbReference type="ARBA" id="ARBA00022679"/>
    </source>
</evidence>